<keyword evidence="1" id="KW-1133">Transmembrane helix</keyword>
<keyword evidence="4" id="KW-1185">Reference proteome</keyword>
<name>A0A087U912_STEMI</name>
<feature type="non-terminal residue" evidence="3">
    <location>
        <position position="164"/>
    </location>
</feature>
<dbReference type="AlphaFoldDB" id="A0A087U912"/>
<dbReference type="OMA" id="NGCPTHR"/>
<gene>
    <name evidence="3" type="ORF">X975_00899</name>
</gene>
<keyword evidence="1" id="KW-0812">Transmembrane</keyword>
<accession>A0A087U912</accession>
<proteinExistence type="predicted"/>
<dbReference type="EMBL" id="KK118787">
    <property type="protein sequence ID" value="KFM73851.1"/>
    <property type="molecule type" value="Genomic_DNA"/>
</dbReference>
<evidence type="ECO:0000313" key="4">
    <source>
        <dbReference type="Proteomes" id="UP000054359"/>
    </source>
</evidence>
<dbReference type="PANTHER" id="PTHR46560:SF4">
    <property type="entry name" value="DUSKY"/>
    <property type="match status" value="1"/>
</dbReference>
<dbReference type="InterPro" id="IPR042235">
    <property type="entry name" value="ZP-C_dom"/>
</dbReference>
<protein>
    <recommendedName>
        <fullName evidence="2">ZP domain-containing protein</fullName>
    </recommendedName>
</protein>
<dbReference type="STRING" id="407821.A0A087U912"/>
<evidence type="ECO:0000259" key="2">
    <source>
        <dbReference type="PROSITE" id="PS51034"/>
    </source>
</evidence>
<organism evidence="3 4">
    <name type="scientific">Stegodyphus mimosarum</name>
    <name type="common">African social velvet spider</name>
    <dbReference type="NCBI Taxonomy" id="407821"/>
    <lineage>
        <taxon>Eukaryota</taxon>
        <taxon>Metazoa</taxon>
        <taxon>Ecdysozoa</taxon>
        <taxon>Arthropoda</taxon>
        <taxon>Chelicerata</taxon>
        <taxon>Arachnida</taxon>
        <taxon>Araneae</taxon>
        <taxon>Araneomorphae</taxon>
        <taxon>Entelegynae</taxon>
        <taxon>Eresoidea</taxon>
        <taxon>Eresidae</taxon>
        <taxon>Stegodyphus</taxon>
    </lineage>
</organism>
<dbReference type="PROSITE" id="PS51034">
    <property type="entry name" value="ZP_2"/>
    <property type="match status" value="1"/>
</dbReference>
<keyword evidence="1" id="KW-0472">Membrane</keyword>
<dbReference type="Proteomes" id="UP000054359">
    <property type="component" value="Unassembled WGS sequence"/>
</dbReference>
<reference evidence="3 4" key="1">
    <citation type="submission" date="2013-11" db="EMBL/GenBank/DDBJ databases">
        <title>Genome sequencing of Stegodyphus mimosarum.</title>
        <authorList>
            <person name="Bechsgaard J."/>
        </authorList>
    </citation>
    <scope>NUCLEOTIDE SEQUENCE [LARGE SCALE GENOMIC DNA]</scope>
</reference>
<sequence>MSRFTKVKNFGSSASVLSFAHFQAFKFPDSTEVHIQCTVQICRHQCEDQCTVHRRKREAGKGEVREIGLNSILQVVAMEDLTFSPFKNETDNTKIITEKSRVCMSSSGFAASLILLLSIVIISCLIAAFLFLKQKNAAKMPPLPYDMAIFKKHIEKQVKKQQLQ</sequence>
<dbReference type="InterPro" id="IPR001507">
    <property type="entry name" value="ZP_dom"/>
</dbReference>
<dbReference type="PANTHER" id="PTHR46560">
    <property type="entry name" value="CYPHER, ISOFORM B"/>
    <property type="match status" value="1"/>
</dbReference>
<dbReference type="Gene3D" id="2.60.40.4100">
    <property type="entry name" value="Zona pellucida, ZP-C domain"/>
    <property type="match status" value="1"/>
</dbReference>
<evidence type="ECO:0000313" key="3">
    <source>
        <dbReference type="EMBL" id="KFM73851.1"/>
    </source>
</evidence>
<feature type="domain" description="ZP" evidence="2">
    <location>
        <begin position="1"/>
        <end position="57"/>
    </location>
</feature>
<evidence type="ECO:0000256" key="1">
    <source>
        <dbReference type="SAM" id="Phobius"/>
    </source>
</evidence>
<dbReference type="OrthoDB" id="10062424at2759"/>
<feature type="transmembrane region" description="Helical" evidence="1">
    <location>
        <begin position="109"/>
        <end position="132"/>
    </location>
</feature>